<name>A0A4Z2H9Q5_9TELE</name>
<evidence type="ECO:0000313" key="4">
    <source>
        <dbReference type="Proteomes" id="UP000314294"/>
    </source>
</evidence>
<feature type="transmembrane region" description="Helical" evidence="2">
    <location>
        <begin position="222"/>
        <end position="248"/>
    </location>
</feature>
<proteinExistence type="predicted"/>
<keyword evidence="2" id="KW-0472">Membrane</keyword>
<dbReference type="AlphaFoldDB" id="A0A4Z2H9Q5"/>
<feature type="transmembrane region" description="Helical" evidence="2">
    <location>
        <begin position="35"/>
        <end position="65"/>
    </location>
</feature>
<gene>
    <name evidence="3" type="ORF">EYF80_028257</name>
</gene>
<sequence>MVEVSIVEYADYQPGMKTGQGPLWRDTIKREPFPYLVVKVLGALLGVDVLGLAAVLVLGTGWGVLGCFTAAPDATRGAREGRLLERGRICSTARGKQSKQTLVTRGGRGAGGPGLGTPPLPTTRLDPTLLLHGAGDLLPPAPVVGQRLGDALPLGVHLGQEGAELSLLQAALVLERQTDHTAFERRDFLRASYFAWREPTDLTPRLSSFSTTACSRSGRISLLMLGFLFRAPAVALGFFSGAGSGGLLSAGRRSEKPLESAERDLTSSTEYQTKPGSRLQRGDDEAEVNMRLPTFTDKRRADVGGEGRGMRLQRTPTALLATR</sequence>
<feature type="compositionally biased region" description="Basic and acidic residues" evidence="1">
    <location>
        <begin position="252"/>
        <end position="265"/>
    </location>
</feature>
<evidence type="ECO:0000256" key="1">
    <source>
        <dbReference type="SAM" id="MobiDB-lite"/>
    </source>
</evidence>
<keyword evidence="2" id="KW-0812">Transmembrane</keyword>
<keyword evidence="4" id="KW-1185">Reference proteome</keyword>
<feature type="compositionally biased region" description="Basic and acidic residues" evidence="1">
    <location>
        <begin position="296"/>
        <end position="309"/>
    </location>
</feature>
<accession>A0A4Z2H9Q5</accession>
<feature type="compositionally biased region" description="Gly residues" evidence="1">
    <location>
        <begin position="106"/>
        <end position="115"/>
    </location>
</feature>
<dbReference type="EMBL" id="SRLO01000314">
    <property type="protein sequence ID" value="TNN61512.1"/>
    <property type="molecule type" value="Genomic_DNA"/>
</dbReference>
<organism evidence="3 4">
    <name type="scientific">Liparis tanakae</name>
    <name type="common">Tanaka's snailfish</name>
    <dbReference type="NCBI Taxonomy" id="230148"/>
    <lineage>
        <taxon>Eukaryota</taxon>
        <taxon>Metazoa</taxon>
        <taxon>Chordata</taxon>
        <taxon>Craniata</taxon>
        <taxon>Vertebrata</taxon>
        <taxon>Euteleostomi</taxon>
        <taxon>Actinopterygii</taxon>
        <taxon>Neopterygii</taxon>
        <taxon>Teleostei</taxon>
        <taxon>Neoteleostei</taxon>
        <taxon>Acanthomorphata</taxon>
        <taxon>Eupercaria</taxon>
        <taxon>Perciformes</taxon>
        <taxon>Cottioidei</taxon>
        <taxon>Cottales</taxon>
        <taxon>Liparidae</taxon>
        <taxon>Liparis</taxon>
    </lineage>
</organism>
<comment type="caution">
    <text evidence="3">The sequence shown here is derived from an EMBL/GenBank/DDBJ whole genome shotgun (WGS) entry which is preliminary data.</text>
</comment>
<evidence type="ECO:0000313" key="3">
    <source>
        <dbReference type="EMBL" id="TNN61512.1"/>
    </source>
</evidence>
<feature type="region of interest" description="Disordered" evidence="1">
    <location>
        <begin position="100"/>
        <end position="120"/>
    </location>
</feature>
<feature type="region of interest" description="Disordered" evidence="1">
    <location>
        <begin position="248"/>
        <end position="323"/>
    </location>
</feature>
<reference evidence="3 4" key="1">
    <citation type="submission" date="2019-03" db="EMBL/GenBank/DDBJ databases">
        <title>First draft genome of Liparis tanakae, snailfish: a comprehensive survey of snailfish specific genes.</title>
        <authorList>
            <person name="Kim W."/>
            <person name="Song I."/>
            <person name="Jeong J.-H."/>
            <person name="Kim D."/>
            <person name="Kim S."/>
            <person name="Ryu S."/>
            <person name="Song J.Y."/>
            <person name="Lee S.K."/>
        </authorList>
    </citation>
    <scope>NUCLEOTIDE SEQUENCE [LARGE SCALE GENOMIC DNA]</scope>
    <source>
        <tissue evidence="3">Muscle</tissue>
    </source>
</reference>
<feature type="compositionally biased region" description="Polar residues" evidence="1">
    <location>
        <begin position="266"/>
        <end position="275"/>
    </location>
</feature>
<evidence type="ECO:0000256" key="2">
    <source>
        <dbReference type="SAM" id="Phobius"/>
    </source>
</evidence>
<protein>
    <submittedName>
        <fullName evidence="3">Uncharacterized protein</fullName>
    </submittedName>
</protein>
<dbReference type="Proteomes" id="UP000314294">
    <property type="component" value="Unassembled WGS sequence"/>
</dbReference>
<keyword evidence="2" id="KW-1133">Transmembrane helix</keyword>